<gene>
    <name evidence="8" type="ORF">CYLTODRAFT_426969</name>
</gene>
<dbReference type="PANTHER" id="PTHR11132">
    <property type="entry name" value="SOLUTE CARRIER FAMILY 35"/>
    <property type="match status" value="1"/>
</dbReference>
<dbReference type="InterPro" id="IPR004853">
    <property type="entry name" value="Sugar_P_trans_dom"/>
</dbReference>
<feature type="transmembrane region" description="Helical" evidence="6">
    <location>
        <begin position="12"/>
        <end position="31"/>
    </location>
</feature>
<dbReference type="AlphaFoldDB" id="A0A0D7AX00"/>
<feature type="transmembrane region" description="Helical" evidence="6">
    <location>
        <begin position="104"/>
        <end position="124"/>
    </location>
</feature>
<proteinExistence type="predicted"/>
<sequence length="343" mass="36927">MSQPNPKPASRAMVIGVVVFYLVAALAMVMANKWVLNTSTTPLFFLQTQLAIAVILFLISDAMRFLPDRLTLDPKVCKGLVPMVGLNVIGLSFTNYTLKYVDASFYQVARGMVLPFTVVTSYFVLHHRPSLRIISACAVVTAGFFVGVFLDGTKVSMVGISFGVMSSAITAIHSVVIKQSLNVVNGSALLLSWYTNLLSTFVLVPVIFLAGEVPDIMTLFFAPSTTATDNVLSVFLWGSAITGALGFLMSIASLLSIKVTSPITHMVSSAVRGVAASMLGVWLFHDVITSGRASSIAIILGGSILYTWIKHQESQPAPGSKDYERVPAEDLELGNRKPDTKPE</sequence>
<evidence type="ECO:0000256" key="6">
    <source>
        <dbReference type="SAM" id="Phobius"/>
    </source>
</evidence>
<dbReference type="EMBL" id="KN880790">
    <property type="protein sequence ID" value="KIY62379.1"/>
    <property type="molecule type" value="Genomic_DNA"/>
</dbReference>
<evidence type="ECO:0000256" key="5">
    <source>
        <dbReference type="SAM" id="MobiDB-lite"/>
    </source>
</evidence>
<dbReference type="Pfam" id="PF03151">
    <property type="entry name" value="TPT"/>
    <property type="match status" value="1"/>
</dbReference>
<evidence type="ECO:0000313" key="9">
    <source>
        <dbReference type="Proteomes" id="UP000054007"/>
    </source>
</evidence>
<feature type="transmembrane region" description="Helical" evidence="6">
    <location>
        <begin position="156"/>
        <end position="176"/>
    </location>
</feature>
<feature type="transmembrane region" description="Helical" evidence="6">
    <location>
        <begin position="231"/>
        <end position="255"/>
    </location>
</feature>
<comment type="subcellular location">
    <subcellularLocation>
        <location evidence="1">Membrane</location>
        <topology evidence="1">Multi-pass membrane protein</topology>
    </subcellularLocation>
</comment>
<feature type="transmembrane region" description="Helical" evidence="6">
    <location>
        <begin position="43"/>
        <end position="59"/>
    </location>
</feature>
<feature type="domain" description="Sugar phosphate transporter" evidence="7">
    <location>
        <begin position="18"/>
        <end position="306"/>
    </location>
</feature>
<dbReference type="GO" id="GO:0016020">
    <property type="term" value="C:membrane"/>
    <property type="evidence" value="ECO:0007669"/>
    <property type="project" value="UniProtKB-SubCell"/>
</dbReference>
<evidence type="ECO:0000313" key="8">
    <source>
        <dbReference type="EMBL" id="KIY62379.1"/>
    </source>
</evidence>
<keyword evidence="3 6" id="KW-1133">Transmembrane helix</keyword>
<keyword evidence="2 6" id="KW-0812">Transmembrane</keyword>
<feature type="region of interest" description="Disordered" evidence="5">
    <location>
        <begin position="314"/>
        <end position="343"/>
    </location>
</feature>
<reference evidence="8 9" key="1">
    <citation type="journal article" date="2015" name="Fungal Genet. Biol.">
        <title>Evolution of novel wood decay mechanisms in Agaricales revealed by the genome sequences of Fistulina hepatica and Cylindrobasidium torrendii.</title>
        <authorList>
            <person name="Floudas D."/>
            <person name="Held B.W."/>
            <person name="Riley R."/>
            <person name="Nagy L.G."/>
            <person name="Koehler G."/>
            <person name="Ransdell A.S."/>
            <person name="Younus H."/>
            <person name="Chow J."/>
            <person name="Chiniquy J."/>
            <person name="Lipzen A."/>
            <person name="Tritt A."/>
            <person name="Sun H."/>
            <person name="Haridas S."/>
            <person name="LaButti K."/>
            <person name="Ohm R.A."/>
            <person name="Kues U."/>
            <person name="Blanchette R.A."/>
            <person name="Grigoriev I.V."/>
            <person name="Minto R.E."/>
            <person name="Hibbett D.S."/>
        </authorList>
    </citation>
    <scope>NUCLEOTIDE SEQUENCE [LARGE SCALE GENOMIC DNA]</scope>
    <source>
        <strain evidence="8 9">FP15055 ss-10</strain>
    </source>
</reference>
<protein>
    <recommendedName>
        <fullName evidence="7">Sugar phosphate transporter domain-containing protein</fullName>
    </recommendedName>
</protein>
<evidence type="ECO:0000256" key="2">
    <source>
        <dbReference type="ARBA" id="ARBA00022692"/>
    </source>
</evidence>
<feature type="transmembrane region" description="Helical" evidence="6">
    <location>
        <begin position="80"/>
        <end position="98"/>
    </location>
</feature>
<name>A0A0D7AX00_9AGAR</name>
<keyword evidence="4 6" id="KW-0472">Membrane</keyword>
<evidence type="ECO:0000259" key="7">
    <source>
        <dbReference type="Pfam" id="PF03151"/>
    </source>
</evidence>
<dbReference type="OrthoDB" id="5547497at2759"/>
<evidence type="ECO:0000256" key="3">
    <source>
        <dbReference type="ARBA" id="ARBA00022989"/>
    </source>
</evidence>
<feature type="compositionally biased region" description="Basic and acidic residues" evidence="5">
    <location>
        <begin position="321"/>
        <end position="343"/>
    </location>
</feature>
<feature type="transmembrane region" description="Helical" evidence="6">
    <location>
        <begin position="188"/>
        <end position="211"/>
    </location>
</feature>
<dbReference type="InterPro" id="IPR037185">
    <property type="entry name" value="EmrE-like"/>
</dbReference>
<dbReference type="InterPro" id="IPR050186">
    <property type="entry name" value="TPT_transporter"/>
</dbReference>
<evidence type="ECO:0000256" key="1">
    <source>
        <dbReference type="ARBA" id="ARBA00004141"/>
    </source>
</evidence>
<dbReference type="Proteomes" id="UP000054007">
    <property type="component" value="Unassembled WGS sequence"/>
</dbReference>
<keyword evidence="9" id="KW-1185">Reference proteome</keyword>
<evidence type="ECO:0000256" key="4">
    <source>
        <dbReference type="ARBA" id="ARBA00023136"/>
    </source>
</evidence>
<accession>A0A0D7AX00</accession>
<dbReference type="SUPFAM" id="SSF103481">
    <property type="entry name" value="Multidrug resistance efflux transporter EmrE"/>
    <property type="match status" value="1"/>
</dbReference>
<organism evidence="8 9">
    <name type="scientific">Cylindrobasidium torrendii FP15055 ss-10</name>
    <dbReference type="NCBI Taxonomy" id="1314674"/>
    <lineage>
        <taxon>Eukaryota</taxon>
        <taxon>Fungi</taxon>
        <taxon>Dikarya</taxon>
        <taxon>Basidiomycota</taxon>
        <taxon>Agaricomycotina</taxon>
        <taxon>Agaricomycetes</taxon>
        <taxon>Agaricomycetidae</taxon>
        <taxon>Agaricales</taxon>
        <taxon>Marasmiineae</taxon>
        <taxon>Physalacriaceae</taxon>
        <taxon>Cylindrobasidium</taxon>
    </lineage>
</organism>
<feature type="transmembrane region" description="Helical" evidence="6">
    <location>
        <begin position="131"/>
        <end position="150"/>
    </location>
</feature>